<dbReference type="InterPro" id="IPR006254">
    <property type="entry name" value="Isocitrate_lyase"/>
</dbReference>
<dbReference type="Gene3D" id="1.10.10.850">
    <property type="match status" value="1"/>
</dbReference>
<sequence>MLSKIAWFARTDAEAATLVATNVDSRDHELIVDITNPNIKPLVTALHEVDPRGLTCAPIQTVDDDWTSKTGLKQFGHGCS</sequence>
<dbReference type="Pfam" id="PF00463">
    <property type="entry name" value="ICL"/>
    <property type="match status" value="1"/>
</dbReference>
<protein>
    <submittedName>
        <fullName evidence="2">Uncharacterized protein</fullName>
    </submittedName>
</protein>
<keyword evidence="3" id="KW-1185">Reference proteome</keyword>
<proteinExistence type="predicted"/>
<dbReference type="GO" id="GO:0004451">
    <property type="term" value="F:isocitrate lyase activity"/>
    <property type="evidence" value="ECO:0007669"/>
    <property type="project" value="InterPro"/>
</dbReference>
<accession>I1CFP1</accession>
<evidence type="ECO:0000313" key="3">
    <source>
        <dbReference type="Proteomes" id="UP000009138"/>
    </source>
</evidence>
<evidence type="ECO:0000313" key="2">
    <source>
        <dbReference type="EMBL" id="EIE87271.1"/>
    </source>
</evidence>
<name>I1CFP1_RHIO9</name>
<gene>
    <name evidence="2" type="ORF">RO3G_11982</name>
</gene>
<dbReference type="eggNOG" id="KOG1260">
    <property type="taxonomic scope" value="Eukaryota"/>
</dbReference>
<dbReference type="STRING" id="246409.I1CFP1"/>
<reference evidence="2 3" key="1">
    <citation type="journal article" date="2009" name="PLoS Genet.">
        <title>Genomic analysis of the basal lineage fungus Rhizopus oryzae reveals a whole-genome duplication.</title>
        <authorList>
            <person name="Ma L.-J."/>
            <person name="Ibrahim A.S."/>
            <person name="Skory C."/>
            <person name="Grabherr M.G."/>
            <person name="Burger G."/>
            <person name="Butler M."/>
            <person name="Elias M."/>
            <person name="Idnurm A."/>
            <person name="Lang B.F."/>
            <person name="Sone T."/>
            <person name="Abe A."/>
            <person name="Calvo S.E."/>
            <person name="Corrochano L.M."/>
            <person name="Engels R."/>
            <person name="Fu J."/>
            <person name="Hansberg W."/>
            <person name="Kim J.-M."/>
            <person name="Kodira C.D."/>
            <person name="Koehrsen M.J."/>
            <person name="Liu B."/>
            <person name="Miranda-Saavedra D."/>
            <person name="O'Leary S."/>
            <person name="Ortiz-Castellanos L."/>
            <person name="Poulter R."/>
            <person name="Rodriguez-Romero J."/>
            <person name="Ruiz-Herrera J."/>
            <person name="Shen Y.-Q."/>
            <person name="Zeng Q."/>
            <person name="Galagan J."/>
            <person name="Birren B.W."/>
            <person name="Cuomo C.A."/>
            <person name="Wickes B.L."/>
        </authorList>
    </citation>
    <scope>NUCLEOTIDE SEQUENCE [LARGE SCALE GENOMIC DNA]</scope>
    <source>
        <strain evidence="3">RA 99-880 / ATCC MYA-4621 / FGSC 9543 / NRRL 43880</strain>
    </source>
</reference>
<dbReference type="InParanoid" id="I1CFP1"/>
<dbReference type="Proteomes" id="UP000009138">
    <property type="component" value="Unassembled WGS sequence"/>
</dbReference>
<dbReference type="GeneID" id="93618947"/>
<dbReference type="AlphaFoldDB" id="I1CFP1"/>
<dbReference type="EMBL" id="CH476741">
    <property type="protein sequence ID" value="EIE87271.1"/>
    <property type="molecule type" value="Genomic_DNA"/>
</dbReference>
<dbReference type="GO" id="GO:0019752">
    <property type="term" value="P:carboxylic acid metabolic process"/>
    <property type="evidence" value="ECO:0007669"/>
    <property type="project" value="InterPro"/>
</dbReference>
<organism evidence="2 3">
    <name type="scientific">Rhizopus delemar (strain RA 99-880 / ATCC MYA-4621 / FGSC 9543 / NRRL 43880)</name>
    <name type="common">Mucormycosis agent</name>
    <name type="synonym">Rhizopus arrhizus var. delemar</name>
    <dbReference type="NCBI Taxonomy" id="246409"/>
    <lineage>
        <taxon>Eukaryota</taxon>
        <taxon>Fungi</taxon>
        <taxon>Fungi incertae sedis</taxon>
        <taxon>Mucoromycota</taxon>
        <taxon>Mucoromycotina</taxon>
        <taxon>Mucoromycetes</taxon>
        <taxon>Mucorales</taxon>
        <taxon>Mucorineae</taxon>
        <taxon>Rhizopodaceae</taxon>
        <taxon>Rhizopus</taxon>
    </lineage>
</organism>
<evidence type="ECO:0000256" key="1">
    <source>
        <dbReference type="ARBA" id="ARBA00023239"/>
    </source>
</evidence>
<keyword evidence="1" id="KW-0456">Lyase</keyword>
<dbReference type="VEuPathDB" id="FungiDB:RO3G_11982"/>
<dbReference type="RefSeq" id="XP_067522667.1">
    <property type="nucleotide sequence ID" value="XM_067666566.1"/>
</dbReference>